<dbReference type="SUPFAM" id="SSF144091">
    <property type="entry name" value="Rhomboid-like"/>
    <property type="match status" value="1"/>
</dbReference>
<keyword evidence="5 7" id="KW-1133">Transmembrane helix</keyword>
<keyword evidence="4 7" id="KW-0812">Transmembrane</keyword>
<organism evidence="9 10">
    <name type="scientific">Methylobacterium isbiliense</name>
    <dbReference type="NCBI Taxonomy" id="315478"/>
    <lineage>
        <taxon>Bacteria</taxon>
        <taxon>Pseudomonadati</taxon>
        <taxon>Pseudomonadota</taxon>
        <taxon>Alphaproteobacteria</taxon>
        <taxon>Hyphomicrobiales</taxon>
        <taxon>Methylobacteriaceae</taxon>
        <taxon>Methylobacterium</taxon>
    </lineage>
</organism>
<evidence type="ECO:0000256" key="7">
    <source>
        <dbReference type="SAM" id="Phobius"/>
    </source>
</evidence>
<dbReference type="InterPro" id="IPR022764">
    <property type="entry name" value="Peptidase_S54_rhomboid_dom"/>
</dbReference>
<proteinExistence type="predicted"/>
<keyword evidence="10" id="KW-1185">Reference proteome</keyword>
<keyword evidence="3" id="KW-0997">Cell inner membrane</keyword>
<feature type="domain" description="Peptidase S54 rhomboid" evidence="8">
    <location>
        <begin position="101"/>
        <end position="185"/>
    </location>
</feature>
<dbReference type="Proteomes" id="UP001055153">
    <property type="component" value="Unassembled WGS sequence"/>
</dbReference>
<evidence type="ECO:0000256" key="4">
    <source>
        <dbReference type="ARBA" id="ARBA00022692"/>
    </source>
</evidence>
<reference evidence="9" key="1">
    <citation type="journal article" date="2021" name="Front. Microbiol.">
        <title>Comprehensive Comparative Genomics and Phenotyping of Methylobacterium Species.</title>
        <authorList>
            <person name="Alessa O."/>
            <person name="Ogura Y."/>
            <person name="Fujitani Y."/>
            <person name="Takami H."/>
            <person name="Hayashi T."/>
            <person name="Sahin N."/>
            <person name="Tani A."/>
        </authorList>
    </citation>
    <scope>NUCLEOTIDE SEQUENCE</scope>
    <source>
        <strain evidence="9">DSM 17168</strain>
    </source>
</reference>
<dbReference type="InterPro" id="IPR035952">
    <property type="entry name" value="Rhomboid-like_sf"/>
</dbReference>
<evidence type="ECO:0000256" key="2">
    <source>
        <dbReference type="ARBA" id="ARBA00022475"/>
    </source>
</evidence>
<dbReference type="RefSeq" id="WP_238238741.1">
    <property type="nucleotide sequence ID" value="NZ_BPQQ01000056.1"/>
</dbReference>
<dbReference type="Pfam" id="PF01694">
    <property type="entry name" value="Rhomboid"/>
    <property type="match status" value="1"/>
</dbReference>
<dbReference type="PANTHER" id="PTHR43066:SF26">
    <property type="entry name" value="RHOMBOID PROTEASE GLPG"/>
    <property type="match status" value="1"/>
</dbReference>
<dbReference type="EMBL" id="BPQQ01000056">
    <property type="protein sequence ID" value="GJE02453.1"/>
    <property type="molecule type" value="Genomic_DNA"/>
</dbReference>
<evidence type="ECO:0000256" key="6">
    <source>
        <dbReference type="ARBA" id="ARBA00023136"/>
    </source>
</evidence>
<dbReference type="PANTHER" id="PTHR43066">
    <property type="entry name" value="RHOMBOID-RELATED PROTEIN"/>
    <property type="match status" value="1"/>
</dbReference>
<dbReference type="Gene3D" id="1.20.1540.10">
    <property type="entry name" value="Rhomboid-like"/>
    <property type="match status" value="1"/>
</dbReference>
<keyword evidence="2" id="KW-1003">Cell membrane</keyword>
<evidence type="ECO:0000256" key="3">
    <source>
        <dbReference type="ARBA" id="ARBA00022519"/>
    </source>
</evidence>
<comment type="caution">
    <text evidence="9">The sequence shown here is derived from an EMBL/GenBank/DDBJ whole genome shotgun (WGS) entry which is preliminary data.</text>
</comment>
<evidence type="ECO:0000313" key="9">
    <source>
        <dbReference type="EMBL" id="GJE02453.1"/>
    </source>
</evidence>
<feature type="transmembrane region" description="Helical" evidence="7">
    <location>
        <begin position="220"/>
        <end position="242"/>
    </location>
</feature>
<accession>A0ABQ4SKM4</accession>
<name>A0ABQ4SKM4_9HYPH</name>
<gene>
    <name evidence="9" type="ORF">GMJLKIPL_4402</name>
</gene>
<keyword evidence="6 7" id="KW-0472">Membrane</keyword>
<evidence type="ECO:0000259" key="8">
    <source>
        <dbReference type="Pfam" id="PF01694"/>
    </source>
</evidence>
<feature type="transmembrane region" description="Helical" evidence="7">
    <location>
        <begin position="248"/>
        <end position="268"/>
    </location>
</feature>
<feature type="transmembrane region" description="Helical" evidence="7">
    <location>
        <begin position="139"/>
        <end position="159"/>
    </location>
</feature>
<reference evidence="9" key="2">
    <citation type="submission" date="2021-08" db="EMBL/GenBank/DDBJ databases">
        <authorList>
            <person name="Tani A."/>
            <person name="Ola A."/>
            <person name="Ogura Y."/>
            <person name="Katsura K."/>
            <person name="Hayashi T."/>
        </authorList>
    </citation>
    <scope>NUCLEOTIDE SEQUENCE</scope>
    <source>
        <strain evidence="9">DSM 17168</strain>
    </source>
</reference>
<feature type="transmembrane region" description="Helical" evidence="7">
    <location>
        <begin position="105"/>
        <end position="127"/>
    </location>
</feature>
<evidence type="ECO:0000313" key="10">
    <source>
        <dbReference type="Proteomes" id="UP001055153"/>
    </source>
</evidence>
<feature type="transmembrane region" description="Helical" evidence="7">
    <location>
        <begin position="15"/>
        <end position="35"/>
    </location>
</feature>
<evidence type="ECO:0000256" key="5">
    <source>
        <dbReference type="ARBA" id="ARBA00022989"/>
    </source>
</evidence>
<evidence type="ECO:0000256" key="1">
    <source>
        <dbReference type="ARBA" id="ARBA00004141"/>
    </source>
</evidence>
<comment type="subcellular location">
    <subcellularLocation>
        <location evidence="1">Membrane</location>
        <topology evidence="1">Multi-pass membrane protein</topology>
    </subcellularLocation>
</comment>
<protein>
    <recommendedName>
        <fullName evidence="8">Peptidase S54 rhomboid domain-containing protein</fullName>
    </recommendedName>
</protein>
<feature type="transmembrane region" description="Helical" evidence="7">
    <location>
        <begin position="165"/>
        <end position="186"/>
    </location>
</feature>
<sequence length="274" mass="29100">MDATPDLPRPPRVPVFNMPAVVTVSVGLLVLIHLVRTLVPDVWDITLLLDLALVPARWTAALDPGRADEILRAAAAWPGSALEVEARTAFANYLLADPSAMPWTFASYGLLHGSWAHVILNVLWLAAFGTPVARRCGTWRFALIGLVSTVAGGALHVAIDPLSTLPLVGASAGVSGLMAAATRFVFQPAPEPGLQPGLLPWQRPVPARLQTIPELLRNRAAAIFLGIWLVTNLLFGLAAVPLGVSDAGIAWDAHLGGFLAGFLLLPLLDRPERS</sequence>